<dbReference type="RefSeq" id="WP_008048643.1">
    <property type="nucleotide sequence ID" value="NZ_FO818640.1"/>
</dbReference>
<organism evidence="2 3">
    <name type="scientific">Limnospira indica PCC 8005</name>
    <dbReference type="NCBI Taxonomy" id="376219"/>
    <lineage>
        <taxon>Bacteria</taxon>
        <taxon>Bacillati</taxon>
        <taxon>Cyanobacteriota</taxon>
        <taxon>Cyanophyceae</taxon>
        <taxon>Oscillatoriophycideae</taxon>
        <taxon>Oscillatoriales</taxon>
        <taxon>Sirenicapillariaceae</taxon>
        <taxon>Limnospira</taxon>
    </lineage>
</organism>
<dbReference type="PRINTS" id="PR00111">
    <property type="entry name" value="ABHYDROLASE"/>
</dbReference>
<protein>
    <submittedName>
        <fullName evidence="2">Carboxylesterase</fullName>
        <ecNumber evidence="2">3.1.1.1</ecNumber>
    </submittedName>
</protein>
<reference evidence="2 3" key="1">
    <citation type="submission" date="2014-02" db="EMBL/GenBank/DDBJ databases">
        <authorList>
            <person name="Genoscope - CEA"/>
        </authorList>
    </citation>
    <scope>NUCLEOTIDE SEQUENCE [LARGE SCALE GENOMIC DNA]</scope>
    <source>
        <strain evidence="2 3">PCC 8005</strain>
    </source>
</reference>
<gene>
    <name evidence="2" type="ORF">ARTHRO_40206</name>
</gene>
<dbReference type="InterPro" id="IPR000639">
    <property type="entry name" value="Epox_hydrolase-like"/>
</dbReference>
<feature type="domain" description="AB hydrolase-1" evidence="1">
    <location>
        <begin position="17"/>
        <end position="134"/>
    </location>
</feature>
<keyword evidence="3" id="KW-1185">Reference proteome</keyword>
<proteinExistence type="predicted"/>
<name>A0A9P1KHX9_9CYAN</name>
<dbReference type="AlphaFoldDB" id="A0A9P1KHX9"/>
<dbReference type="Pfam" id="PF00561">
    <property type="entry name" value="Abhydrolase_1"/>
    <property type="match status" value="1"/>
</dbReference>
<dbReference type="Proteomes" id="UP000032946">
    <property type="component" value="Chromosome"/>
</dbReference>
<sequence>MSLAVSLNSEIRGQGFPILCLHGHPGSGGCMSVFTDHLSQNYQTIAPDLRGYGKSQVKQPFEMTDHLQDIEQLLDGLKIDKCLIIGWSLGGILALELALTNPERFTGLILVATSAYPRGNHPPISWLDNLLTGIAGIINWIWPASQWNINLFGKRSLFRYLIQQHTATAYKYIAKQATPAYLQTSRPATIALRQALKNRYNRLAELGNISCHCLILAGECDRHITAISSQETAANLPNSQFNCYPNTAHLFPWEIPDQVITDIDNWIKNHPDIVDIR</sequence>
<dbReference type="EMBL" id="FO818640">
    <property type="protein sequence ID" value="CDM95800.1"/>
    <property type="molecule type" value="Genomic_DNA"/>
</dbReference>
<dbReference type="PRINTS" id="PR00412">
    <property type="entry name" value="EPOXHYDRLASE"/>
</dbReference>
<dbReference type="SUPFAM" id="SSF53474">
    <property type="entry name" value="alpha/beta-Hydrolases"/>
    <property type="match status" value="1"/>
</dbReference>
<dbReference type="PANTHER" id="PTHR43798">
    <property type="entry name" value="MONOACYLGLYCEROL LIPASE"/>
    <property type="match status" value="1"/>
</dbReference>
<dbReference type="Gene3D" id="3.40.50.1820">
    <property type="entry name" value="alpha/beta hydrolase"/>
    <property type="match status" value="1"/>
</dbReference>
<accession>A0A9P1KHX9</accession>
<dbReference type="InterPro" id="IPR029058">
    <property type="entry name" value="AB_hydrolase_fold"/>
</dbReference>
<dbReference type="InterPro" id="IPR000073">
    <property type="entry name" value="AB_hydrolase_1"/>
</dbReference>
<dbReference type="InterPro" id="IPR050266">
    <property type="entry name" value="AB_hydrolase_sf"/>
</dbReference>
<evidence type="ECO:0000313" key="2">
    <source>
        <dbReference type="EMBL" id="CDM95800.1"/>
    </source>
</evidence>
<dbReference type="EC" id="3.1.1.1" evidence="2"/>
<evidence type="ECO:0000259" key="1">
    <source>
        <dbReference type="Pfam" id="PF00561"/>
    </source>
</evidence>
<keyword evidence="2" id="KW-0378">Hydrolase</keyword>
<dbReference type="GO" id="GO:0106435">
    <property type="term" value="F:carboxylesterase activity"/>
    <property type="evidence" value="ECO:0007669"/>
    <property type="project" value="UniProtKB-EC"/>
</dbReference>
<evidence type="ECO:0000313" key="3">
    <source>
        <dbReference type="Proteomes" id="UP000032946"/>
    </source>
</evidence>